<reference evidence="1 2" key="1">
    <citation type="submission" date="2016-10" db="EMBL/GenBank/DDBJ databases">
        <authorList>
            <person name="de Groot N.N."/>
        </authorList>
    </citation>
    <scope>NUCLEOTIDE SEQUENCE [LARGE SCALE GENOMIC DNA]</scope>
    <source>
        <strain evidence="1 2">DSM 10317</strain>
    </source>
</reference>
<dbReference type="AlphaFoldDB" id="A0A1G5RXY8"/>
<dbReference type="RefSeq" id="WP_028247191.1">
    <property type="nucleotide sequence ID" value="NZ_FMWK01000006.1"/>
</dbReference>
<dbReference type="InterPro" id="IPR010985">
    <property type="entry name" value="Ribbon_hlx_hlx"/>
</dbReference>
<gene>
    <name evidence="1" type="ORF">SAMN02910350_01572</name>
</gene>
<dbReference type="Proteomes" id="UP000199428">
    <property type="component" value="Unassembled WGS sequence"/>
</dbReference>
<dbReference type="EMBL" id="FMWK01000006">
    <property type="protein sequence ID" value="SCZ78984.1"/>
    <property type="molecule type" value="Genomic_DNA"/>
</dbReference>
<sequence length="165" mass="19215">MPRVNLSINQEMYDKIKHQAEIQGISVNNMIYSQLQKQYGDDEFDYIVALDCLKQEASEKSGYFSLWELPTFKEISNIDSEQGKKESPEQIRARLGKMFHDSVKNGQVWDVMIHTGKIEVPQHKSKRPGRAVIYAKKSEQRKLLYNTPDDIFNIVEQHLQEAINQ</sequence>
<protein>
    <submittedName>
        <fullName evidence="1">DNA phosphorothioation-dependent restriction protein DptG</fullName>
    </submittedName>
</protein>
<evidence type="ECO:0000313" key="1">
    <source>
        <dbReference type="EMBL" id="SCZ78984.1"/>
    </source>
</evidence>
<name>A0A1G5RXY8_PSEXY</name>
<accession>A0A1G5RXY8</accession>
<proteinExistence type="predicted"/>
<dbReference type="InterPro" id="IPR013321">
    <property type="entry name" value="Arc_rbn_hlx_hlx"/>
</dbReference>
<dbReference type="SUPFAM" id="SSF47598">
    <property type="entry name" value="Ribbon-helix-helix"/>
    <property type="match status" value="1"/>
</dbReference>
<dbReference type="GO" id="GO:0006355">
    <property type="term" value="P:regulation of DNA-templated transcription"/>
    <property type="evidence" value="ECO:0007669"/>
    <property type="project" value="InterPro"/>
</dbReference>
<evidence type="ECO:0000313" key="2">
    <source>
        <dbReference type="Proteomes" id="UP000199428"/>
    </source>
</evidence>
<dbReference type="Gene3D" id="1.10.1220.10">
    <property type="entry name" value="Met repressor-like"/>
    <property type="match status" value="1"/>
</dbReference>
<organism evidence="1 2">
    <name type="scientific">Pseudobutyrivibrio xylanivorans</name>
    <dbReference type="NCBI Taxonomy" id="185007"/>
    <lineage>
        <taxon>Bacteria</taxon>
        <taxon>Bacillati</taxon>
        <taxon>Bacillota</taxon>
        <taxon>Clostridia</taxon>
        <taxon>Lachnospirales</taxon>
        <taxon>Lachnospiraceae</taxon>
        <taxon>Pseudobutyrivibrio</taxon>
    </lineage>
</organism>